<reference evidence="3 4" key="1">
    <citation type="journal article" date="2016" name="Nat. Commun.">
        <title>Thousands of microbial genomes shed light on interconnected biogeochemical processes in an aquifer system.</title>
        <authorList>
            <person name="Anantharaman K."/>
            <person name="Brown C.T."/>
            <person name="Hug L.A."/>
            <person name="Sharon I."/>
            <person name="Castelle C.J."/>
            <person name="Probst A.J."/>
            <person name="Thomas B.C."/>
            <person name="Singh A."/>
            <person name="Wilkins M.J."/>
            <person name="Karaoz U."/>
            <person name="Brodie E.L."/>
            <person name="Williams K.H."/>
            <person name="Hubbard S.S."/>
            <person name="Banfield J.F."/>
        </authorList>
    </citation>
    <scope>NUCLEOTIDE SEQUENCE [LARGE SCALE GENOMIC DNA]</scope>
</reference>
<dbReference type="Pfam" id="PF00501">
    <property type="entry name" value="AMP-binding"/>
    <property type="match status" value="1"/>
</dbReference>
<dbReference type="PANTHER" id="PTHR43767">
    <property type="entry name" value="LONG-CHAIN-FATTY-ACID--COA LIGASE"/>
    <property type="match status" value="1"/>
</dbReference>
<dbReference type="PROSITE" id="PS00455">
    <property type="entry name" value="AMP_BINDING"/>
    <property type="match status" value="1"/>
</dbReference>
<feature type="domain" description="AMP-dependent synthetase/ligase" evidence="1">
    <location>
        <begin position="46"/>
        <end position="408"/>
    </location>
</feature>
<accession>A0A1F5W7C3</accession>
<evidence type="ECO:0008006" key="5">
    <source>
        <dbReference type="Google" id="ProtNLM"/>
    </source>
</evidence>
<dbReference type="Gene3D" id="3.40.50.12780">
    <property type="entry name" value="N-terminal domain of ligase-like"/>
    <property type="match status" value="1"/>
</dbReference>
<dbReference type="InterPro" id="IPR025110">
    <property type="entry name" value="AMP-bd_C"/>
</dbReference>
<name>A0A1F5W7C3_9BACT</name>
<organism evidence="3 4">
    <name type="scientific">Candidatus Giovannonibacteria bacterium RIFCSPHIGHO2_02_FULL_45_40</name>
    <dbReference type="NCBI Taxonomy" id="1798337"/>
    <lineage>
        <taxon>Bacteria</taxon>
        <taxon>Candidatus Giovannoniibacteriota</taxon>
    </lineage>
</organism>
<protein>
    <recommendedName>
        <fullName evidence="5">Long-chain fatty acid--CoA ligase</fullName>
    </recommendedName>
</protein>
<dbReference type="PANTHER" id="PTHR43767:SF10">
    <property type="entry name" value="SURFACTIN SYNTHASE SUBUNIT 1"/>
    <property type="match status" value="1"/>
</dbReference>
<dbReference type="GO" id="GO:0016877">
    <property type="term" value="F:ligase activity, forming carbon-sulfur bonds"/>
    <property type="evidence" value="ECO:0007669"/>
    <property type="project" value="UniProtKB-ARBA"/>
</dbReference>
<evidence type="ECO:0000259" key="2">
    <source>
        <dbReference type="Pfam" id="PF13193"/>
    </source>
</evidence>
<evidence type="ECO:0000313" key="3">
    <source>
        <dbReference type="EMBL" id="OGF71460.1"/>
    </source>
</evidence>
<dbReference type="SUPFAM" id="SSF56801">
    <property type="entry name" value="Acetyl-CoA synthetase-like"/>
    <property type="match status" value="1"/>
</dbReference>
<dbReference type="InterPro" id="IPR020845">
    <property type="entry name" value="AMP-binding_CS"/>
</dbReference>
<dbReference type="InterPro" id="IPR000873">
    <property type="entry name" value="AMP-dep_synth/lig_dom"/>
</dbReference>
<dbReference type="Gene3D" id="3.30.300.30">
    <property type="match status" value="1"/>
</dbReference>
<evidence type="ECO:0000259" key="1">
    <source>
        <dbReference type="Pfam" id="PF00501"/>
    </source>
</evidence>
<dbReference type="InterPro" id="IPR050237">
    <property type="entry name" value="ATP-dep_AMP-bd_enzyme"/>
</dbReference>
<sequence length="555" mass="63107">MQIEKSFRRWRMKGTLLELLEPRGFWKDRKTAFVFWDGEKWPWYLGKLSYRQLRKKAKCFATALLNELDLVPGERLAIMLPNTLQFPTVYFGAMMAGVVVVPINPRYTETPNEILKILKDSGAKTVVILDRFLPALEAIKNEIKLRHIVVTTQADSLPLLKKIVYCVKTRRNKNKYLRYAWLVSARRFKAVRLPNIRPTDVALILYTSGTTGAPKGVIMTHKALLENAKACREYLLRMGLRDNEEIFLATVPYFHILGLSALLHTAFLVRARIVLVPDPRKIPQIMKAIRFTKATAFAGTPGHYEATAKILAVSTEKYDLSSVKLWINGGAKLHRIHREKFERLVGKKIRNGYGMSELGIVSCQLLDDEEEDSIGEPFEKVETVIFNPDKNGTGELWVRSPGAMKGYWKQPETTSETINPDGWLCTGDFAQYSEKAGVLRILLKGRKKYLIKTRTGENIDPLEIEKVLMAHSDIIEAAVVGVSDEKHGERVRACVVLRDPKTSCAGVFKKKIFEHCRNHLANFKIPQEIICVKEIEKNAVGKILYEKLKELKASA</sequence>
<proteinExistence type="predicted"/>
<evidence type="ECO:0000313" key="4">
    <source>
        <dbReference type="Proteomes" id="UP000178743"/>
    </source>
</evidence>
<dbReference type="Pfam" id="PF13193">
    <property type="entry name" value="AMP-binding_C"/>
    <property type="match status" value="1"/>
</dbReference>
<feature type="domain" description="AMP-binding enzyme C-terminal" evidence="2">
    <location>
        <begin position="463"/>
        <end position="542"/>
    </location>
</feature>
<dbReference type="InterPro" id="IPR045851">
    <property type="entry name" value="AMP-bd_C_sf"/>
</dbReference>
<dbReference type="AlphaFoldDB" id="A0A1F5W7C3"/>
<comment type="caution">
    <text evidence="3">The sequence shown here is derived from an EMBL/GenBank/DDBJ whole genome shotgun (WGS) entry which is preliminary data.</text>
</comment>
<dbReference type="EMBL" id="MFHP01000032">
    <property type="protein sequence ID" value="OGF71460.1"/>
    <property type="molecule type" value="Genomic_DNA"/>
</dbReference>
<gene>
    <name evidence="3" type="ORF">A3C05_01670</name>
</gene>
<dbReference type="InterPro" id="IPR042099">
    <property type="entry name" value="ANL_N_sf"/>
</dbReference>
<dbReference type="Proteomes" id="UP000178743">
    <property type="component" value="Unassembled WGS sequence"/>
</dbReference>